<dbReference type="AlphaFoldDB" id="A0A8H7ZTB2"/>
<gene>
    <name evidence="2" type="ORF">BJ554DRAFT_769</name>
</gene>
<organism evidence="2 3">
    <name type="scientific">Olpidium bornovanus</name>
    <dbReference type="NCBI Taxonomy" id="278681"/>
    <lineage>
        <taxon>Eukaryota</taxon>
        <taxon>Fungi</taxon>
        <taxon>Fungi incertae sedis</taxon>
        <taxon>Olpidiomycota</taxon>
        <taxon>Olpidiomycotina</taxon>
        <taxon>Olpidiomycetes</taxon>
        <taxon>Olpidiales</taxon>
        <taxon>Olpidiaceae</taxon>
        <taxon>Olpidium</taxon>
    </lineage>
</organism>
<evidence type="ECO:0000256" key="1">
    <source>
        <dbReference type="SAM" id="MobiDB-lite"/>
    </source>
</evidence>
<feature type="non-terminal residue" evidence="2">
    <location>
        <position position="210"/>
    </location>
</feature>
<evidence type="ECO:0000313" key="2">
    <source>
        <dbReference type="EMBL" id="KAG5458920.1"/>
    </source>
</evidence>
<name>A0A8H7ZTB2_9FUNG</name>
<accession>A0A8H7ZTB2</accession>
<evidence type="ECO:0000313" key="3">
    <source>
        <dbReference type="Proteomes" id="UP000673691"/>
    </source>
</evidence>
<reference evidence="2 3" key="1">
    <citation type="journal article" name="Sci. Rep.">
        <title>Genome-scale phylogenetic analyses confirm Olpidium as the closest living zoosporic fungus to the non-flagellated, terrestrial fungi.</title>
        <authorList>
            <person name="Chang Y."/>
            <person name="Rochon D."/>
            <person name="Sekimoto S."/>
            <person name="Wang Y."/>
            <person name="Chovatia M."/>
            <person name="Sandor L."/>
            <person name="Salamov A."/>
            <person name="Grigoriev I.V."/>
            <person name="Stajich J.E."/>
            <person name="Spatafora J.W."/>
        </authorList>
    </citation>
    <scope>NUCLEOTIDE SEQUENCE [LARGE SCALE GENOMIC DNA]</scope>
    <source>
        <strain evidence="2">S191</strain>
    </source>
</reference>
<dbReference type="EMBL" id="JAEFCI010007714">
    <property type="protein sequence ID" value="KAG5458920.1"/>
    <property type="molecule type" value="Genomic_DNA"/>
</dbReference>
<keyword evidence="3" id="KW-1185">Reference proteome</keyword>
<proteinExistence type="predicted"/>
<feature type="region of interest" description="Disordered" evidence="1">
    <location>
        <begin position="109"/>
        <end position="130"/>
    </location>
</feature>
<protein>
    <submittedName>
        <fullName evidence="2">Uncharacterized protein</fullName>
    </submittedName>
</protein>
<sequence length="210" mass="23616">MPSFHSPARSHTYPFKNIPPRRKTDMADLLKDIDFGDPVVAKKANTLWKMLDRLAEKSPVVSELPPAHPTHTRARARALPISESAPTPGLSAFVRPWFCLRTKLFEGRAAEGKGDADDEEEERRRRRAASAPRDINFCTSDGVKAPEGETVPIVMSKERRHYDDGKDDVGYFVVDAVFSSEVKARAEKDNQYLNDVTRLALDLVEEALRI</sequence>
<dbReference type="Proteomes" id="UP000673691">
    <property type="component" value="Unassembled WGS sequence"/>
</dbReference>
<comment type="caution">
    <text evidence="2">The sequence shown here is derived from an EMBL/GenBank/DDBJ whole genome shotgun (WGS) entry which is preliminary data.</text>
</comment>